<keyword evidence="1" id="KW-1133">Transmembrane helix</keyword>
<gene>
    <name evidence="2" type="primary">Maph69</name>
    <name evidence="2" type="ORF">H4Q86_069</name>
</gene>
<protein>
    <submittedName>
        <fullName evidence="2">Maph69</fullName>
    </submittedName>
</protein>
<keyword evidence="1" id="KW-0472">Membrane</keyword>
<dbReference type="Proteomes" id="UP000829694">
    <property type="component" value="Segment"/>
</dbReference>
<organism evidence="2 3">
    <name type="scientific">Matsumuraeses phaseoli granulovirus</name>
    <dbReference type="NCBI Taxonomy" id="2760664"/>
    <lineage>
        <taxon>Viruses</taxon>
        <taxon>Viruses incertae sedis</taxon>
        <taxon>Naldaviricetes</taxon>
        <taxon>Lefavirales</taxon>
        <taxon>Baculoviridae</taxon>
        <taxon>Betabaculovirus</taxon>
        <taxon>Betabaculovirus maphaseoli</taxon>
    </lineage>
</organism>
<dbReference type="KEGG" id="vg:80539433"/>
<reference evidence="2" key="1">
    <citation type="journal article" date="2020" name="Viruses">
        <title>Genome Analysis of a Novel Clade b Betabaculovirus Isolated from the Legume Pest Matsumuraeses phaseoli (Lepidoptera: Tortricidae).</title>
        <authorList>
            <person name="Shu R."/>
            <person name="Meng Q."/>
            <person name="Miao L."/>
            <person name="Liang H."/>
            <person name="Chen J."/>
            <person name="Xu Y."/>
            <person name="Cheng L."/>
            <person name="Jin W."/>
            <person name="Qin Q."/>
            <person name="Zhang H."/>
        </authorList>
    </citation>
    <scope>NUCLEOTIDE SEQUENCE</scope>
    <source>
        <strain evidence="2">IOZ01</strain>
    </source>
</reference>
<dbReference type="GeneID" id="80539433"/>
<name>A0AAE7SYR0_9BBAC</name>
<accession>A0AAE7SYR0</accession>
<evidence type="ECO:0000313" key="2">
    <source>
        <dbReference type="EMBL" id="QOD40032.1"/>
    </source>
</evidence>
<evidence type="ECO:0000256" key="1">
    <source>
        <dbReference type="SAM" id="Phobius"/>
    </source>
</evidence>
<proteinExistence type="predicted"/>
<sequence>MNLINVLLIFTAIFVFVFLLIHITKNNKYKNANDCASPVASSCQQYKDCFGIVRTCNVIDRFDIQTNQCQNYYLTDCGDRPNPELPEEHNLCNYYYSGQTNQSVFPSVYCQHYINCNLSPQIGTCFSEEAPLFSIPHNQCKARHEVDCGSRIIPETNNLQE</sequence>
<dbReference type="EMBL" id="MT844067">
    <property type="protein sequence ID" value="QOD40032.1"/>
    <property type="molecule type" value="Genomic_DNA"/>
</dbReference>
<feature type="transmembrane region" description="Helical" evidence="1">
    <location>
        <begin position="6"/>
        <end position="23"/>
    </location>
</feature>
<keyword evidence="3" id="KW-1185">Reference proteome</keyword>
<dbReference type="RefSeq" id="YP_010800787.1">
    <property type="nucleotide sequence ID" value="NC_076905.1"/>
</dbReference>
<evidence type="ECO:0000313" key="3">
    <source>
        <dbReference type="Proteomes" id="UP000829694"/>
    </source>
</evidence>
<keyword evidence="1" id="KW-0812">Transmembrane</keyword>